<gene>
    <name evidence="1" type="ORF">D1Z90_00035</name>
</gene>
<dbReference type="RefSeq" id="WP_119908716.1">
    <property type="nucleotide sequence ID" value="NZ_QZCH01000001.1"/>
</dbReference>
<dbReference type="OrthoDB" id="119700at2"/>
<organism evidence="1 2">
    <name type="scientific">Motilimonas pumila</name>
    <dbReference type="NCBI Taxonomy" id="2303987"/>
    <lineage>
        <taxon>Bacteria</taxon>
        <taxon>Pseudomonadati</taxon>
        <taxon>Pseudomonadota</taxon>
        <taxon>Gammaproteobacteria</taxon>
        <taxon>Alteromonadales</taxon>
        <taxon>Alteromonadales genera incertae sedis</taxon>
        <taxon>Motilimonas</taxon>
    </lineage>
</organism>
<proteinExistence type="predicted"/>
<dbReference type="AlphaFoldDB" id="A0A418YJM4"/>
<dbReference type="Gene3D" id="3.10.20.850">
    <property type="entry name" value="Protein of unknown function DUF3861"/>
    <property type="match status" value="1"/>
</dbReference>
<protein>
    <submittedName>
        <fullName evidence="1">DUF3861 family protein</fullName>
    </submittedName>
</protein>
<dbReference type="Pfam" id="PF12977">
    <property type="entry name" value="DUF3861"/>
    <property type="match status" value="1"/>
</dbReference>
<reference evidence="1 2" key="1">
    <citation type="submission" date="2018-09" db="EMBL/GenBank/DDBJ databases">
        <authorList>
            <person name="Wang F."/>
        </authorList>
    </citation>
    <scope>NUCLEOTIDE SEQUENCE [LARGE SCALE GENOMIC DNA]</scope>
    <source>
        <strain evidence="1 2">PLHSC7-2</strain>
    </source>
</reference>
<accession>A0A418YJM4</accession>
<name>A0A418YJM4_9GAMM</name>
<comment type="caution">
    <text evidence="1">The sequence shown here is derived from an EMBL/GenBank/DDBJ whole genome shotgun (WGS) entry which is preliminary data.</text>
</comment>
<dbReference type="InterPro" id="IPR038194">
    <property type="entry name" value="DUF3861_sf"/>
</dbReference>
<evidence type="ECO:0000313" key="1">
    <source>
        <dbReference type="EMBL" id="RJG51168.1"/>
    </source>
</evidence>
<reference evidence="1 2" key="2">
    <citation type="submission" date="2019-01" db="EMBL/GenBank/DDBJ databases">
        <title>Motilimonas pumilus sp. nov., isolated from the gut of sea cucumber (Apostichopus japonicus).</title>
        <authorList>
            <person name="Wang F.-Q."/>
            <person name="Ren L.-H."/>
            <person name="Lin Y.-W."/>
            <person name="Sun G.-H."/>
            <person name="Du Z.-J."/>
            <person name="Zhao J.-X."/>
            <person name="Liu X.-J."/>
            <person name="Liu L.-J."/>
        </authorList>
    </citation>
    <scope>NUCLEOTIDE SEQUENCE [LARGE SCALE GENOMIC DNA]</scope>
    <source>
        <strain evidence="1 2">PLHSC7-2</strain>
    </source>
</reference>
<dbReference type="InterPro" id="IPR024476">
    <property type="entry name" value="DUF3861"/>
</dbReference>
<sequence>MNSTIRKEKHYKITIEEVGIEKPKTLELSYQDREDLFKAVDNLKKGSGLTPETATQVAVALRLLGPVMIKDRKHPLFVAFMPHFKNFMQHLKSTVKQAVSGA</sequence>
<evidence type="ECO:0000313" key="2">
    <source>
        <dbReference type="Proteomes" id="UP000283255"/>
    </source>
</evidence>
<keyword evidence="2" id="KW-1185">Reference proteome</keyword>
<dbReference type="EMBL" id="QZCH01000001">
    <property type="protein sequence ID" value="RJG51168.1"/>
    <property type="molecule type" value="Genomic_DNA"/>
</dbReference>
<dbReference type="Proteomes" id="UP000283255">
    <property type="component" value="Unassembled WGS sequence"/>
</dbReference>